<feature type="binding site" description="in other chain" evidence="5">
    <location>
        <begin position="207"/>
        <end position="208"/>
    </location>
    <ligand>
        <name>a purine D-ribonucleoside</name>
        <dbReference type="ChEBI" id="CHEBI:142355"/>
        <note>ligand shared between dimeric partners</note>
    </ligand>
</feature>
<dbReference type="PaxDb" id="610130-Closa_1682"/>
<dbReference type="STRING" id="610130.Closa_1682"/>
<dbReference type="HAMAP" id="MF_01627">
    <property type="entry name" value="Pur_nucleosid_phosp"/>
    <property type="match status" value="1"/>
</dbReference>
<dbReference type="EMBL" id="CP002109">
    <property type="protein sequence ID" value="ADL04278.1"/>
    <property type="molecule type" value="Genomic_DNA"/>
</dbReference>
<feature type="active site" description="Proton donor" evidence="5">
    <location>
        <position position="208"/>
    </location>
</feature>
<gene>
    <name evidence="5" type="primary">deoD</name>
    <name evidence="7" type="ordered locus">Closa_1682</name>
</gene>
<dbReference type="EC" id="2.4.2.1" evidence="5"/>
<evidence type="ECO:0000256" key="2">
    <source>
        <dbReference type="ARBA" id="ARBA00022676"/>
    </source>
</evidence>
<dbReference type="SUPFAM" id="SSF53167">
    <property type="entry name" value="Purine and uridine phosphorylases"/>
    <property type="match status" value="1"/>
</dbReference>
<dbReference type="InterPro" id="IPR004402">
    <property type="entry name" value="DeoD-type"/>
</dbReference>
<dbReference type="Gene3D" id="3.40.50.1580">
    <property type="entry name" value="Nucleoside phosphorylase domain"/>
    <property type="match status" value="1"/>
</dbReference>
<keyword evidence="3 5" id="KW-0808">Transferase</keyword>
<sequence>MEMTPTAHNGANKGEIAKTVLMPGDPLRAKYIAETYLENPVKVTSVRNMLGFTGTYKGKELSVMGGGMGMPSMGIYSYELYHFYDVDQIIRIGSAGALQDHVKLMDVVIAMGACTDSNYAYQYGLPGTFAPTADYELLVKAVKAAEKQGTKVVVGNVLSSDIFYHHDSGVNDKWRSMGVLAVEMETAALYMNAAAAGKKALCLLTISDLIYGEEKLSALERQLGFGKMMEIALEL</sequence>
<evidence type="ECO:0000313" key="8">
    <source>
        <dbReference type="Proteomes" id="UP000001662"/>
    </source>
</evidence>
<dbReference type="eggNOG" id="COG0813">
    <property type="taxonomic scope" value="Bacteria"/>
</dbReference>
<dbReference type="Pfam" id="PF01048">
    <property type="entry name" value="PNP_UDP_1"/>
    <property type="match status" value="1"/>
</dbReference>
<feature type="binding site" evidence="5">
    <location>
        <position position="47"/>
    </location>
    <ligand>
        <name>phosphate</name>
        <dbReference type="ChEBI" id="CHEBI:43474"/>
        <note>ligand shared between dimeric partners</note>
    </ligand>
</feature>
<dbReference type="GO" id="GO:0004731">
    <property type="term" value="F:purine-nucleoside phosphorylase activity"/>
    <property type="evidence" value="ECO:0007669"/>
    <property type="project" value="UniProtKB-UniRule"/>
</dbReference>
<evidence type="ECO:0000256" key="4">
    <source>
        <dbReference type="ARBA" id="ARBA00048447"/>
    </source>
</evidence>
<dbReference type="RefSeq" id="WP_013272369.1">
    <property type="nucleotide sequence ID" value="NC_014376.1"/>
</dbReference>
<dbReference type="InterPro" id="IPR000845">
    <property type="entry name" value="Nucleoside_phosphorylase_d"/>
</dbReference>
<dbReference type="GO" id="GO:0005829">
    <property type="term" value="C:cytosol"/>
    <property type="evidence" value="ECO:0007669"/>
    <property type="project" value="TreeGrafter"/>
</dbReference>
<comment type="subunit">
    <text evidence="5">Homohexamer; trimer of homodimers.</text>
</comment>
<dbReference type="Proteomes" id="UP000001662">
    <property type="component" value="Chromosome"/>
</dbReference>
<dbReference type="AlphaFoldDB" id="D9RAK0"/>
<evidence type="ECO:0000259" key="6">
    <source>
        <dbReference type="Pfam" id="PF01048"/>
    </source>
</evidence>
<dbReference type="OrthoDB" id="9782889at2"/>
<dbReference type="HOGENOM" id="CLU_068457_2_0_9"/>
<comment type="similarity">
    <text evidence="1 5">Belongs to the PNP/UDP phosphorylase family.</text>
</comment>
<proteinExistence type="inferred from homology"/>
<dbReference type="GO" id="GO:0004850">
    <property type="term" value="F:uridine phosphorylase activity"/>
    <property type="evidence" value="ECO:0007669"/>
    <property type="project" value="UniProtKB-EC"/>
</dbReference>
<feature type="binding site" description="in other chain" evidence="5">
    <location>
        <begin position="183"/>
        <end position="185"/>
    </location>
    <ligand>
        <name>a purine D-ribonucleoside</name>
        <dbReference type="ChEBI" id="CHEBI:142355"/>
        <note>ligand shared between dimeric partners</note>
    </ligand>
</feature>
<evidence type="ECO:0000256" key="1">
    <source>
        <dbReference type="ARBA" id="ARBA00010456"/>
    </source>
</evidence>
<dbReference type="PANTHER" id="PTHR43691:SF11">
    <property type="entry name" value="FI09636P-RELATED"/>
    <property type="match status" value="1"/>
</dbReference>
<dbReference type="PANTHER" id="PTHR43691">
    <property type="entry name" value="URIDINE PHOSPHORYLASE"/>
    <property type="match status" value="1"/>
</dbReference>
<accession>D9RAK0</accession>
<comment type="catalytic activity">
    <reaction evidence="5">
        <text>a purine 2'-deoxy-D-ribonucleoside + phosphate = a purine nucleobase + 2-deoxy-alpha-D-ribose 1-phosphate</text>
        <dbReference type="Rhea" id="RHEA:36431"/>
        <dbReference type="ChEBI" id="CHEBI:26386"/>
        <dbReference type="ChEBI" id="CHEBI:43474"/>
        <dbReference type="ChEBI" id="CHEBI:57259"/>
        <dbReference type="ChEBI" id="CHEBI:142361"/>
        <dbReference type="EC" id="2.4.2.1"/>
    </reaction>
</comment>
<name>D9RAK0_LACSW</name>
<protein>
    <recommendedName>
        <fullName evidence="5">Purine nucleoside phosphorylase DeoD-type</fullName>
        <shortName evidence="5">PNP</shortName>
        <ecNumber evidence="5">2.4.2.1</ecNumber>
    </recommendedName>
</protein>
<feature type="binding site" description="in other chain" evidence="5">
    <location>
        <position position="24"/>
    </location>
    <ligand>
        <name>phosphate</name>
        <dbReference type="ChEBI" id="CHEBI:43474"/>
        <note>ligand shared between dimeric partners</note>
    </ligand>
</feature>
<keyword evidence="2 5" id="KW-0328">Glycosyltransferase</keyword>
<feature type="binding site" description="in other chain" evidence="5">
    <location>
        <begin position="91"/>
        <end position="94"/>
    </location>
    <ligand>
        <name>phosphate</name>
        <dbReference type="ChEBI" id="CHEBI:43474"/>
        <note>ligand shared between dimeric partners</note>
    </ligand>
</feature>
<dbReference type="NCBIfam" id="TIGR00107">
    <property type="entry name" value="deoD"/>
    <property type="match status" value="1"/>
</dbReference>
<comment type="catalytic activity">
    <reaction evidence="5">
        <text>a purine D-ribonucleoside + phosphate = a purine nucleobase + alpha-D-ribose 1-phosphate</text>
        <dbReference type="Rhea" id="RHEA:19805"/>
        <dbReference type="ChEBI" id="CHEBI:26386"/>
        <dbReference type="ChEBI" id="CHEBI:43474"/>
        <dbReference type="ChEBI" id="CHEBI:57720"/>
        <dbReference type="ChEBI" id="CHEBI:142355"/>
        <dbReference type="EC" id="2.4.2.1"/>
    </reaction>
</comment>
<dbReference type="GO" id="GO:0006218">
    <property type="term" value="P:uridine catabolic process"/>
    <property type="evidence" value="ECO:0007669"/>
    <property type="project" value="TreeGrafter"/>
</dbReference>
<evidence type="ECO:0000313" key="7">
    <source>
        <dbReference type="EMBL" id="ADL04278.1"/>
    </source>
</evidence>
<evidence type="ECO:0000256" key="5">
    <source>
        <dbReference type="HAMAP-Rule" id="MF_01627"/>
    </source>
</evidence>
<feature type="binding site" evidence="5">
    <location>
        <position position="8"/>
    </location>
    <ligand>
        <name>a purine D-ribonucleoside</name>
        <dbReference type="ChEBI" id="CHEBI:142355"/>
        <note>ligand shared between dimeric partners</note>
    </ligand>
</feature>
<feature type="binding site" description="in other chain" evidence="5">
    <location>
        <position position="28"/>
    </location>
    <ligand>
        <name>phosphate</name>
        <dbReference type="ChEBI" id="CHEBI:43474"/>
        <note>ligand shared between dimeric partners</note>
    </ligand>
</feature>
<feature type="site" description="Important for catalytic activity" evidence="5">
    <location>
        <position position="221"/>
    </location>
</feature>
<feature type="domain" description="Nucleoside phosphorylase" evidence="6">
    <location>
        <begin position="19"/>
        <end position="212"/>
    </location>
</feature>
<organism evidence="7 8">
    <name type="scientific">Lacrimispora saccharolytica (strain ATCC 35040 / DSM 2544 / NRCC 2533 / WM1)</name>
    <name type="common">Clostridium saccharolyticum</name>
    <dbReference type="NCBI Taxonomy" id="610130"/>
    <lineage>
        <taxon>Bacteria</taxon>
        <taxon>Bacillati</taxon>
        <taxon>Bacillota</taxon>
        <taxon>Clostridia</taxon>
        <taxon>Lachnospirales</taxon>
        <taxon>Lachnospiraceae</taxon>
        <taxon>Lacrimispora</taxon>
    </lineage>
</organism>
<evidence type="ECO:0000256" key="3">
    <source>
        <dbReference type="ARBA" id="ARBA00022679"/>
    </source>
</evidence>
<comment type="function">
    <text evidence="5">Catalyzes the reversible phosphorolytic breakdown of the N-glycosidic bond in the beta-(deoxy)ribonucleoside molecules, with the formation of the corresponding free purine bases and pentose-1-phosphate.</text>
</comment>
<dbReference type="InterPro" id="IPR018016">
    <property type="entry name" value="Nucleoside_phosphorylase_CS"/>
</dbReference>
<dbReference type="NCBIfam" id="NF004489">
    <property type="entry name" value="PRK05819.1"/>
    <property type="match status" value="1"/>
</dbReference>
<dbReference type="KEGG" id="csh:Closa_1682"/>
<dbReference type="CDD" id="cd09006">
    <property type="entry name" value="PNP_EcPNPI-like"/>
    <property type="match status" value="1"/>
</dbReference>
<dbReference type="InterPro" id="IPR035994">
    <property type="entry name" value="Nucleoside_phosphorylase_sf"/>
</dbReference>
<comment type="catalytic activity">
    <reaction evidence="4">
        <text>uridine + phosphate = alpha-D-ribose 1-phosphate + uracil</text>
        <dbReference type="Rhea" id="RHEA:24388"/>
        <dbReference type="ChEBI" id="CHEBI:16704"/>
        <dbReference type="ChEBI" id="CHEBI:17568"/>
        <dbReference type="ChEBI" id="CHEBI:43474"/>
        <dbReference type="ChEBI" id="CHEBI:57720"/>
        <dbReference type="EC" id="2.4.2.3"/>
    </reaction>
</comment>
<keyword evidence="8" id="KW-1185">Reference proteome</keyword>
<dbReference type="PROSITE" id="PS01232">
    <property type="entry name" value="PNP_UDP_1"/>
    <property type="match status" value="1"/>
</dbReference>
<reference evidence="7" key="1">
    <citation type="submission" date="2010-07" db="EMBL/GenBank/DDBJ databases">
        <title>Complete sequence of Clostridium saccharolyticum WM1.</title>
        <authorList>
            <consortium name="US DOE Joint Genome Institute"/>
            <person name="Lucas S."/>
            <person name="Copeland A."/>
            <person name="Lapidus A."/>
            <person name="Cheng J.-F."/>
            <person name="Bruce D."/>
            <person name="Goodwin L."/>
            <person name="Pitluck S."/>
            <person name="Chertkov O."/>
            <person name="Detter J.C."/>
            <person name="Han C."/>
            <person name="Tapia R."/>
            <person name="Land M."/>
            <person name="Hauser L."/>
            <person name="Chang Y.-J."/>
            <person name="Jeffries C."/>
            <person name="Kyrpides N."/>
            <person name="Ivanova N."/>
            <person name="Mikhailova N."/>
            <person name="Mouttaki H."/>
            <person name="Lin L."/>
            <person name="Zhou J."/>
            <person name="Hemme C.L."/>
            <person name="Woyke T."/>
        </authorList>
    </citation>
    <scope>NUCLEOTIDE SEQUENCE [LARGE SCALE GENOMIC DNA]</scope>
    <source>
        <strain evidence="7">WM1</strain>
    </source>
</reference>
<dbReference type="GO" id="GO:0042278">
    <property type="term" value="P:purine nucleoside metabolic process"/>
    <property type="evidence" value="ECO:0007669"/>
    <property type="project" value="UniProtKB-UniRule"/>
</dbReference>